<feature type="compositionally biased region" description="Basic and acidic residues" evidence="6">
    <location>
        <begin position="754"/>
        <end position="763"/>
    </location>
</feature>
<organism evidence="9 10">
    <name type="scientific">Paraphaeosphaeria sporulosa</name>
    <dbReference type="NCBI Taxonomy" id="1460663"/>
    <lineage>
        <taxon>Eukaryota</taxon>
        <taxon>Fungi</taxon>
        <taxon>Dikarya</taxon>
        <taxon>Ascomycota</taxon>
        <taxon>Pezizomycotina</taxon>
        <taxon>Dothideomycetes</taxon>
        <taxon>Pleosporomycetidae</taxon>
        <taxon>Pleosporales</taxon>
        <taxon>Massarineae</taxon>
        <taxon>Didymosphaeriaceae</taxon>
        <taxon>Paraphaeosphaeria</taxon>
    </lineage>
</organism>
<dbReference type="EMBL" id="KV441548">
    <property type="protein sequence ID" value="OAG12510.1"/>
    <property type="molecule type" value="Genomic_DNA"/>
</dbReference>
<evidence type="ECO:0000256" key="4">
    <source>
        <dbReference type="ARBA" id="ARBA00023187"/>
    </source>
</evidence>
<dbReference type="STRING" id="1460663.A0A177D069"/>
<name>A0A177D069_9PLEO</name>
<dbReference type="InterPro" id="IPR036517">
    <property type="entry name" value="FF_domain_sf"/>
</dbReference>
<evidence type="ECO:0000256" key="3">
    <source>
        <dbReference type="ARBA" id="ARBA00022737"/>
    </source>
</evidence>
<keyword evidence="2" id="KW-0507">mRNA processing</keyword>
<dbReference type="Pfam" id="PF00397">
    <property type="entry name" value="WW"/>
    <property type="match status" value="1"/>
</dbReference>
<dbReference type="OrthoDB" id="187617at2759"/>
<reference evidence="9 10" key="1">
    <citation type="submission" date="2016-05" db="EMBL/GenBank/DDBJ databases">
        <title>Comparative analysis of secretome profiles of manganese(II)-oxidizing ascomycete fungi.</title>
        <authorList>
            <consortium name="DOE Joint Genome Institute"/>
            <person name="Zeiner C.A."/>
            <person name="Purvine S.O."/>
            <person name="Zink E.M."/>
            <person name="Wu S."/>
            <person name="Pasa-Tolic L."/>
            <person name="Chaput D.L."/>
            <person name="Haridas S."/>
            <person name="Grigoriev I.V."/>
            <person name="Santelli C.M."/>
            <person name="Hansel C.M."/>
        </authorList>
    </citation>
    <scope>NUCLEOTIDE SEQUENCE [LARGE SCALE GENOMIC DNA]</scope>
    <source>
        <strain evidence="9 10">AP3s5-JAC2a</strain>
    </source>
</reference>
<proteinExistence type="predicted"/>
<dbReference type="PANTHER" id="PTHR11864:SF0">
    <property type="entry name" value="PRP40 PRE-MRNA PROCESSING FACTOR 40 HOMOLOG A (YEAST)"/>
    <property type="match status" value="1"/>
</dbReference>
<dbReference type="InterPro" id="IPR039726">
    <property type="entry name" value="Prp40-like"/>
</dbReference>
<keyword evidence="5" id="KW-0539">Nucleus</keyword>
<feature type="compositionally biased region" description="Basic and acidic residues" evidence="6">
    <location>
        <begin position="645"/>
        <end position="669"/>
    </location>
</feature>
<dbReference type="AlphaFoldDB" id="A0A177D069"/>
<feature type="domain" description="FF" evidence="8">
    <location>
        <begin position="252"/>
        <end position="307"/>
    </location>
</feature>
<keyword evidence="3" id="KW-0677">Repeat</keyword>
<dbReference type="GO" id="GO:0071004">
    <property type="term" value="C:U2-type prespliceosome"/>
    <property type="evidence" value="ECO:0007669"/>
    <property type="project" value="TreeGrafter"/>
</dbReference>
<dbReference type="SUPFAM" id="SSF81698">
    <property type="entry name" value="FF domain"/>
    <property type="match status" value="5"/>
</dbReference>
<evidence type="ECO:0000256" key="6">
    <source>
        <dbReference type="SAM" id="MobiDB-lite"/>
    </source>
</evidence>
<protein>
    <recommendedName>
        <fullName evidence="11">U1 snRNP-associated protein Usp104</fullName>
    </recommendedName>
</protein>
<feature type="region of interest" description="Disordered" evidence="6">
    <location>
        <begin position="590"/>
        <end position="805"/>
    </location>
</feature>
<dbReference type="GO" id="GO:0045292">
    <property type="term" value="P:mRNA cis splicing, via spliceosome"/>
    <property type="evidence" value="ECO:0007669"/>
    <property type="project" value="InterPro"/>
</dbReference>
<dbReference type="PANTHER" id="PTHR11864">
    <property type="entry name" value="PRE-MRNA-PROCESSING PROTEIN PRP40"/>
    <property type="match status" value="1"/>
</dbReference>
<dbReference type="InterPro" id="IPR001202">
    <property type="entry name" value="WW_dom"/>
</dbReference>
<feature type="compositionally biased region" description="Basic and acidic residues" evidence="6">
    <location>
        <begin position="590"/>
        <end position="635"/>
    </location>
</feature>
<evidence type="ECO:0000256" key="2">
    <source>
        <dbReference type="ARBA" id="ARBA00022664"/>
    </source>
</evidence>
<dbReference type="GO" id="GO:0003723">
    <property type="term" value="F:RNA binding"/>
    <property type="evidence" value="ECO:0007669"/>
    <property type="project" value="TreeGrafter"/>
</dbReference>
<feature type="domain" description="WW" evidence="7">
    <location>
        <begin position="62"/>
        <end position="94"/>
    </location>
</feature>
<feature type="compositionally biased region" description="Basic and acidic residues" evidence="6">
    <location>
        <begin position="701"/>
        <end position="716"/>
    </location>
</feature>
<feature type="compositionally biased region" description="Basic and acidic residues" evidence="6">
    <location>
        <begin position="785"/>
        <end position="797"/>
    </location>
</feature>
<dbReference type="Pfam" id="PF25432">
    <property type="entry name" value="FF_PRPF40A"/>
    <property type="match status" value="1"/>
</dbReference>
<dbReference type="FunCoup" id="A0A177D069">
    <property type="interactions" value="1156"/>
</dbReference>
<dbReference type="CDD" id="cd00201">
    <property type="entry name" value="WW"/>
    <property type="match status" value="2"/>
</dbReference>
<dbReference type="Gene3D" id="1.10.10.440">
    <property type="entry name" value="FF domain"/>
    <property type="match status" value="5"/>
</dbReference>
<evidence type="ECO:0000313" key="10">
    <source>
        <dbReference type="Proteomes" id="UP000077069"/>
    </source>
</evidence>
<dbReference type="PROSITE" id="PS01159">
    <property type="entry name" value="WW_DOMAIN_1"/>
    <property type="match status" value="2"/>
</dbReference>
<sequence length="805" mass="95198">MAMNGFAPPGGMPFPPPGGMPPPAPAWKSVTTPEGKTYYFNALTNATQWTKPEELMTPEERATVGTDWQILEHNGKPYWAHKETKETTWEPPAEVKQNMERVARPPPPPSSNSWAAGPAIPSGPRDREQARFDREPMRERDSYQPDRRDRDRDRDRERDRDSGFGAGERASMAFAPSNDIQFANPNDAVLAFNKLLKQLKVQPDWEWTRAVRAGIKDPNWRAIPDPEKREEAFRKYCEDLRAEEKNKEQSRQEKLRSDFMAMLRSHPEIKHYTRWKTARPILEDETIFRSAKDDDERRRLFEEYIVTLTKAHAQQEKEDKKTALDEVMSLMRTLDLEPFTRWHAAEEQLKQNNVFNSEKFESLTRSDVLNTFEKHIRQLQRDHNDRVQAERRQKQRIERKNRDGFKQLLQELQKAGKLRAGTKWKDIHPLIQEDLRYVAILGQGGSSPLDLFWDALEDEENKFRSLRRFALTMQEDERFEVTASTPFKEYLSVMRANPRTDHIDDHTMKLIFDYVLAKVKKREADELQEQEHDARYVMDDLRAVLKRLEPPVTLSDTWETVRPRVEKTKEYSALKSDSLRQSAFDKYMRRLKEKESDRRDRSRRDTRDRERDRDKDRDSRRDRRDDREYRNGHSDSHRRHRTRTRSPENDPYAAERRRAQEDREARYRNNDSTGLSPPYRRDRERDSDRYSGSRRGSGDFYVRERREREAERERSYIPRGDPAASRADPRERSVSELDYGDSSGARTTSTRRRRESDESTSRRDSKRARFSPRADRKSKTPVPEPPKEEERALRSGSEEGEIEED</sequence>
<evidence type="ECO:0008006" key="11">
    <source>
        <dbReference type="Google" id="ProtNLM"/>
    </source>
</evidence>
<dbReference type="PROSITE" id="PS50020">
    <property type="entry name" value="WW_DOMAIN_2"/>
    <property type="match status" value="2"/>
</dbReference>
<evidence type="ECO:0000256" key="5">
    <source>
        <dbReference type="ARBA" id="ARBA00023242"/>
    </source>
</evidence>
<dbReference type="RefSeq" id="XP_018042875.1">
    <property type="nucleotide sequence ID" value="XM_018177334.1"/>
</dbReference>
<keyword evidence="4" id="KW-0508">mRNA splicing</keyword>
<dbReference type="GeneID" id="28760820"/>
<dbReference type="SMART" id="SM00441">
    <property type="entry name" value="FF"/>
    <property type="match status" value="5"/>
</dbReference>
<evidence type="ECO:0000256" key="1">
    <source>
        <dbReference type="ARBA" id="ARBA00004123"/>
    </source>
</evidence>
<gene>
    <name evidence="9" type="ORF">CC84DRAFT_1159803</name>
</gene>
<feature type="compositionally biased region" description="Basic and acidic residues" evidence="6">
    <location>
        <begin position="124"/>
        <end position="162"/>
    </location>
</feature>
<dbReference type="Gene3D" id="2.20.70.10">
    <property type="match status" value="2"/>
</dbReference>
<feature type="region of interest" description="Disordered" evidence="6">
    <location>
        <begin position="100"/>
        <end position="172"/>
    </location>
</feature>
<evidence type="ECO:0000313" key="9">
    <source>
        <dbReference type="EMBL" id="OAG12510.1"/>
    </source>
</evidence>
<feature type="compositionally biased region" description="Pro residues" evidence="6">
    <location>
        <begin position="10"/>
        <end position="25"/>
    </location>
</feature>
<accession>A0A177D069</accession>
<dbReference type="SMART" id="SM00456">
    <property type="entry name" value="WW"/>
    <property type="match status" value="2"/>
</dbReference>
<dbReference type="InterPro" id="IPR036020">
    <property type="entry name" value="WW_dom_sf"/>
</dbReference>
<feature type="region of interest" description="Disordered" evidence="6">
    <location>
        <begin position="1"/>
        <end position="29"/>
    </location>
</feature>
<dbReference type="SUPFAM" id="SSF51045">
    <property type="entry name" value="WW domain"/>
    <property type="match status" value="1"/>
</dbReference>
<dbReference type="Pfam" id="PF01846">
    <property type="entry name" value="FF"/>
    <property type="match status" value="3"/>
</dbReference>
<feature type="domain" description="FF" evidence="8">
    <location>
        <begin position="396"/>
        <end position="458"/>
    </location>
</feature>
<dbReference type="InParanoid" id="A0A177D069"/>
<evidence type="ECO:0000259" key="7">
    <source>
        <dbReference type="PROSITE" id="PS50020"/>
    </source>
</evidence>
<feature type="compositionally biased region" description="Basic and acidic residues" evidence="6">
    <location>
        <begin position="679"/>
        <end position="691"/>
    </location>
</feature>
<comment type="subcellular location">
    <subcellularLocation>
        <location evidence="1">Nucleus</location>
    </subcellularLocation>
</comment>
<dbReference type="Proteomes" id="UP000077069">
    <property type="component" value="Unassembled WGS sequence"/>
</dbReference>
<evidence type="ECO:0000259" key="8">
    <source>
        <dbReference type="PROSITE" id="PS51676"/>
    </source>
</evidence>
<keyword evidence="10" id="KW-1185">Reference proteome</keyword>
<dbReference type="InterPro" id="IPR002713">
    <property type="entry name" value="FF_domain"/>
</dbReference>
<dbReference type="PROSITE" id="PS51676">
    <property type="entry name" value="FF"/>
    <property type="match status" value="2"/>
</dbReference>
<dbReference type="GO" id="GO:0005685">
    <property type="term" value="C:U1 snRNP"/>
    <property type="evidence" value="ECO:0007669"/>
    <property type="project" value="TreeGrafter"/>
</dbReference>
<dbReference type="FunFam" id="1.10.10.440:FF:000033">
    <property type="entry name" value="Formin binding protein (FNB3)"/>
    <property type="match status" value="1"/>
</dbReference>
<feature type="domain" description="WW" evidence="7">
    <location>
        <begin position="21"/>
        <end position="54"/>
    </location>
</feature>
<dbReference type="FunFam" id="1.10.10.440:FF:000013">
    <property type="entry name" value="pre-mRNA-processing protein 40A isoform X1"/>
    <property type="match status" value="1"/>
</dbReference>